<protein>
    <submittedName>
        <fullName evidence="1">Uncharacterized protein</fullName>
    </submittedName>
</protein>
<dbReference type="AlphaFoldDB" id="A0A0E9VD50"/>
<proteinExistence type="predicted"/>
<name>A0A0E9VD50_ANGAN</name>
<reference evidence="1" key="2">
    <citation type="journal article" date="2015" name="Fish Shellfish Immunol.">
        <title>Early steps in the European eel (Anguilla anguilla)-Vibrio vulnificus interaction in the gills: Role of the RtxA13 toxin.</title>
        <authorList>
            <person name="Callol A."/>
            <person name="Pajuelo D."/>
            <person name="Ebbesson L."/>
            <person name="Teles M."/>
            <person name="MacKenzie S."/>
            <person name="Amaro C."/>
        </authorList>
    </citation>
    <scope>NUCLEOTIDE SEQUENCE</scope>
</reference>
<dbReference type="EMBL" id="GBXM01032528">
    <property type="protein sequence ID" value="JAH76049.1"/>
    <property type="molecule type" value="Transcribed_RNA"/>
</dbReference>
<organism evidence="1">
    <name type="scientific">Anguilla anguilla</name>
    <name type="common">European freshwater eel</name>
    <name type="synonym">Muraena anguilla</name>
    <dbReference type="NCBI Taxonomy" id="7936"/>
    <lineage>
        <taxon>Eukaryota</taxon>
        <taxon>Metazoa</taxon>
        <taxon>Chordata</taxon>
        <taxon>Craniata</taxon>
        <taxon>Vertebrata</taxon>
        <taxon>Euteleostomi</taxon>
        <taxon>Actinopterygii</taxon>
        <taxon>Neopterygii</taxon>
        <taxon>Teleostei</taxon>
        <taxon>Anguilliformes</taxon>
        <taxon>Anguillidae</taxon>
        <taxon>Anguilla</taxon>
    </lineage>
</organism>
<reference evidence="1" key="1">
    <citation type="submission" date="2014-11" db="EMBL/GenBank/DDBJ databases">
        <authorList>
            <person name="Amaro Gonzalez C."/>
        </authorList>
    </citation>
    <scope>NUCLEOTIDE SEQUENCE</scope>
</reference>
<evidence type="ECO:0000313" key="1">
    <source>
        <dbReference type="EMBL" id="JAH76049.1"/>
    </source>
</evidence>
<sequence>MQSLMHFCQIRAGLPVFINLKCVRVLSGAWHSFLCEEGVATFDLRFVAIASCRNGPDTQNQKTSRQGLFNIE</sequence>
<accession>A0A0E9VD50</accession>